<dbReference type="InterPro" id="IPR003653">
    <property type="entry name" value="Peptidase_C48_C"/>
</dbReference>
<feature type="compositionally biased region" description="Basic and acidic residues" evidence="4">
    <location>
        <begin position="913"/>
        <end position="931"/>
    </location>
</feature>
<gene>
    <name evidence="6" type="ORF">LARI1_G004947</name>
</gene>
<dbReference type="SUPFAM" id="SSF54001">
    <property type="entry name" value="Cysteine proteinases"/>
    <property type="match status" value="1"/>
</dbReference>
<evidence type="ECO:0000313" key="6">
    <source>
        <dbReference type="EMBL" id="TVY17573.1"/>
    </source>
</evidence>
<accession>A0A8T9BGQ5</accession>
<dbReference type="InterPro" id="IPR038765">
    <property type="entry name" value="Papain-like_cys_pep_sf"/>
</dbReference>
<keyword evidence="7" id="KW-1185">Reference proteome</keyword>
<dbReference type="PROSITE" id="PS50600">
    <property type="entry name" value="ULP_PROTEASE"/>
    <property type="match status" value="1"/>
</dbReference>
<evidence type="ECO:0000259" key="5">
    <source>
        <dbReference type="PROSITE" id="PS50600"/>
    </source>
</evidence>
<name>A0A8T9BGQ5_9HELO</name>
<dbReference type="Proteomes" id="UP000469559">
    <property type="component" value="Unassembled WGS sequence"/>
</dbReference>
<evidence type="ECO:0000313" key="7">
    <source>
        <dbReference type="Proteomes" id="UP000469559"/>
    </source>
</evidence>
<evidence type="ECO:0000256" key="2">
    <source>
        <dbReference type="ARBA" id="ARBA00022670"/>
    </source>
</evidence>
<feature type="domain" description="Ubiquitin-like protease family profile" evidence="5">
    <location>
        <begin position="697"/>
        <end position="863"/>
    </location>
</feature>
<dbReference type="GO" id="GO:0008234">
    <property type="term" value="F:cysteine-type peptidase activity"/>
    <property type="evidence" value="ECO:0007669"/>
    <property type="project" value="InterPro"/>
</dbReference>
<evidence type="ECO:0000256" key="1">
    <source>
        <dbReference type="ARBA" id="ARBA00005234"/>
    </source>
</evidence>
<reference evidence="6 7" key="1">
    <citation type="submission" date="2018-05" db="EMBL/GenBank/DDBJ databases">
        <title>Whole genome sequencing for identification of molecular markers to develop diagnostic detection tools for the regulated plant pathogen Lachnellula willkommii.</title>
        <authorList>
            <person name="Giroux E."/>
            <person name="Bilodeau G."/>
        </authorList>
    </citation>
    <scope>NUCLEOTIDE SEQUENCE [LARGE SCALE GENOMIC DNA]</scope>
    <source>
        <strain evidence="6 7">CBS 203.66</strain>
    </source>
</reference>
<proteinExistence type="inferred from homology"/>
<evidence type="ECO:0000256" key="3">
    <source>
        <dbReference type="ARBA" id="ARBA00022801"/>
    </source>
</evidence>
<comment type="similarity">
    <text evidence="1">Belongs to the peptidase C48 family.</text>
</comment>
<dbReference type="Pfam" id="PF02902">
    <property type="entry name" value="Peptidase_C48"/>
    <property type="match status" value="1"/>
</dbReference>
<organism evidence="6 7">
    <name type="scientific">Lachnellula arida</name>
    <dbReference type="NCBI Taxonomy" id="1316785"/>
    <lineage>
        <taxon>Eukaryota</taxon>
        <taxon>Fungi</taxon>
        <taxon>Dikarya</taxon>
        <taxon>Ascomycota</taxon>
        <taxon>Pezizomycotina</taxon>
        <taxon>Leotiomycetes</taxon>
        <taxon>Helotiales</taxon>
        <taxon>Lachnaceae</taxon>
        <taxon>Lachnellula</taxon>
    </lineage>
</organism>
<dbReference type="GO" id="GO:0019783">
    <property type="term" value="F:ubiquitin-like protein peptidase activity"/>
    <property type="evidence" value="ECO:0007669"/>
    <property type="project" value="UniProtKB-ARBA"/>
</dbReference>
<dbReference type="AlphaFoldDB" id="A0A8T9BGQ5"/>
<feature type="compositionally biased region" description="Polar residues" evidence="4">
    <location>
        <begin position="98"/>
        <end position="108"/>
    </location>
</feature>
<dbReference type="Gene3D" id="3.40.395.10">
    <property type="entry name" value="Adenoviral Proteinase, Chain A"/>
    <property type="match status" value="1"/>
</dbReference>
<dbReference type="OrthoDB" id="5084510at2759"/>
<evidence type="ECO:0000256" key="4">
    <source>
        <dbReference type="SAM" id="MobiDB-lite"/>
    </source>
</evidence>
<dbReference type="GO" id="GO:0006508">
    <property type="term" value="P:proteolysis"/>
    <property type="evidence" value="ECO:0007669"/>
    <property type="project" value="UniProtKB-KW"/>
</dbReference>
<feature type="region of interest" description="Disordered" evidence="4">
    <location>
        <begin position="903"/>
        <end position="931"/>
    </location>
</feature>
<keyword evidence="2" id="KW-0645">Protease</keyword>
<protein>
    <recommendedName>
        <fullName evidence="5">Ubiquitin-like protease family profile domain-containing protein</fullName>
    </recommendedName>
</protein>
<keyword evidence="3" id="KW-0378">Hydrolase</keyword>
<dbReference type="EMBL" id="QGMF01000242">
    <property type="protein sequence ID" value="TVY17573.1"/>
    <property type="molecule type" value="Genomic_DNA"/>
</dbReference>
<sequence length="931" mass="104490">MHVSNSSAEICSDIVQMNDQQGPESRSWQNEPMKSSKIVEEPIDLFKKFVAAVSLDSLNNFLLQSELSSVVRDFYVKAPSVSQYLMRELLNHSRNEAQAKTQCSNEHGCNSKRPSKTKHPDCTYRRPKSSRIQPDVAQDKQSHAAFTRSSLVGDKSVPCAPVHDKRSSGSLTMEKPLQACEGDLLEIVAEERPQGVEDQSAAYGHTTSSMGSESTLNQLKVSYGSGSTKGDAIPRQPLIALNKSSEDNRTMLHPSLQSETEQRETVLSFNRIPTDAQAPSATSLLHEAESCKSPTPIRQIGRQVQSTLSKDQIATLQTALVQPTANGEVDKVEKTLPDRILWSPSSMEQQQPGLCNATSTQALQESGELLPTQESQAMLPSPLVEIPTLSTMVAKIVHLIYAMSRRQEVPTEIHSRILSTLQSSLSGAPATARAEEPISMWITSSSTSWSASMWINMLEAGHARSKEVTILNMIAWMGASEWYDAELEQAEKAPPPTKRGRPRKRLATIVLDKHLKEARDTMAIEDPKTANEDHHLSLDSAGIQKGILDTRRRRLIKTLQRGRTLRKLVQMTSLGILFDPDIWVYTKANKEDIDKFITLFQADSQKMELHSILDQQVELLAKEGRPDLSRFFDSLESRSIIPLKVVSSLRAEYGLEKESLPQGCLDITIERITKGISHALGKHTLYEDDSVMVNGAVELSSSMFSRLRSKEWLNCWDIAAALEMTDRPMFIQLGLSIPFHQKDKNGEVTPISNPLYRWRKKIDDYRCEGEHNTGRPQVYICPLNINANHFTLLEINEQTKMIYHYDSMANQRIISRKTKSTFVRRVVEEEFKHLSFEYTEAATPQQSDGWSCGLMAIRNAKRRMLGLPVGRWDDKVNADRVIQDVIGDCQTFLEGDVLQPVRLSKKPKGPKNRGFEPCRSSERLENKNNSA</sequence>
<comment type="caution">
    <text evidence="6">The sequence shown here is derived from an EMBL/GenBank/DDBJ whole genome shotgun (WGS) entry which is preliminary data.</text>
</comment>
<feature type="region of interest" description="Disordered" evidence="4">
    <location>
        <begin position="97"/>
        <end position="148"/>
    </location>
</feature>